<evidence type="ECO:0000313" key="3">
    <source>
        <dbReference type="Proteomes" id="UP000070258"/>
    </source>
</evidence>
<sequence length="249" mass="26405">MFRLLFLVVLGAGVFSFLAFQKGGYVPGVILAVVAVAPLVWLIASARRRKANGGSPQPYSPTAKRAIDAAALVLVLGVAYSAYWMFWVPKAATKELTGTYQLRDLCDSTPTFYRDAAPFDGAAPHPVVVFAKGDDVGLDEVRVDYSAPAQWQPRDAKTVQLVACLDEVESGPKLADCSFSDGSLPLYQGRFTGTLYEAATGKKVASISANGAGTPKCPGAALTQSDNPRLHSVPDLAGLRAAIGDRVER</sequence>
<comment type="caution">
    <text evidence="2">The sequence shown here is derived from an EMBL/GenBank/DDBJ whole genome shotgun (WGS) entry which is preliminary data.</text>
</comment>
<evidence type="ECO:0000256" key="1">
    <source>
        <dbReference type="SAM" id="Phobius"/>
    </source>
</evidence>
<proteinExistence type="predicted"/>
<dbReference type="OrthoDB" id="4504053at2"/>
<dbReference type="AlphaFoldDB" id="A0A138AWB0"/>
<dbReference type="RefSeq" id="WP_068569358.1">
    <property type="nucleotide sequence ID" value="NZ_LSRF01000001.1"/>
</dbReference>
<dbReference type="STRING" id="239498.AXK60_02375"/>
<reference evidence="3" key="1">
    <citation type="submission" date="2016-02" db="EMBL/GenBank/DDBJ databases">
        <authorList>
            <person name="Wen L."/>
            <person name="He K."/>
            <person name="Yang H."/>
        </authorList>
    </citation>
    <scope>NUCLEOTIDE SEQUENCE [LARGE SCALE GENOMIC DNA]</scope>
    <source>
        <strain evidence="3">JCM 15929</strain>
    </source>
</reference>
<protein>
    <submittedName>
        <fullName evidence="2">Uncharacterized protein</fullName>
    </submittedName>
</protein>
<keyword evidence="1" id="KW-0812">Transmembrane</keyword>
<feature type="transmembrane region" description="Helical" evidence="1">
    <location>
        <begin position="66"/>
        <end position="87"/>
    </location>
</feature>
<accession>A0A138AWB0</accession>
<keyword evidence="1" id="KW-1133">Transmembrane helix</keyword>
<dbReference type="Proteomes" id="UP000070258">
    <property type="component" value="Unassembled WGS sequence"/>
</dbReference>
<gene>
    <name evidence="2" type="ORF">AXK60_02375</name>
</gene>
<dbReference type="EMBL" id="LSRF01000001">
    <property type="protein sequence ID" value="KXP14747.1"/>
    <property type="molecule type" value="Genomic_DNA"/>
</dbReference>
<keyword evidence="1" id="KW-0472">Membrane</keyword>
<organism evidence="2 3">
    <name type="scientific">Tsukamurella pseudospumae</name>
    <dbReference type="NCBI Taxonomy" id="239498"/>
    <lineage>
        <taxon>Bacteria</taxon>
        <taxon>Bacillati</taxon>
        <taxon>Actinomycetota</taxon>
        <taxon>Actinomycetes</taxon>
        <taxon>Mycobacteriales</taxon>
        <taxon>Tsukamurellaceae</taxon>
        <taxon>Tsukamurella</taxon>
    </lineage>
</organism>
<name>A0A138AWB0_9ACTN</name>
<feature type="transmembrane region" description="Helical" evidence="1">
    <location>
        <begin position="29"/>
        <end position="46"/>
    </location>
</feature>
<evidence type="ECO:0000313" key="2">
    <source>
        <dbReference type="EMBL" id="KXP14747.1"/>
    </source>
</evidence>